<evidence type="ECO:0000313" key="4">
    <source>
        <dbReference type="EMBL" id="QSZ68434.1"/>
    </source>
</evidence>
<sequence>MKERGVFGLQMVIYDGHIGIQKAALAAFLGASWRMCSVHSRAVLSKISENTRRRLQRA</sequence>
<reference evidence="4" key="2">
    <citation type="submission" date="2019-02" db="EMBL/GenBank/DDBJ databases">
        <authorList>
            <person name="Chen S.-C."/>
            <person name="Chien H.-H."/>
            <person name="Lai M.-C."/>
        </authorList>
    </citation>
    <scope>NUCLEOTIDE SEQUENCE</scope>
    <source>
        <strain evidence="4">N2F9704</strain>
    </source>
</reference>
<evidence type="ECO:0000313" key="5">
    <source>
        <dbReference type="Proteomes" id="UP001042704"/>
    </source>
</evidence>
<dbReference type="Proteomes" id="UP001042704">
    <property type="component" value="Chromosome"/>
</dbReference>
<evidence type="ECO:0000256" key="1">
    <source>
        <dbReference type="ARBA" id="ARBA00022578"/>
    </source>
</evidence>
<organism evidence="4 5">
    <name type="scientific">Methanofollis aquaemaris</name>
    <dbReference type="NCBI Taxonomy" id="126734"/>
    <lineage>
        <taxon>Archaea</taxon>
        <taxon>Methanobacteriati</taxon>
        <taxon>Methanobacteriota</taxon>
        <taxon>Stenosarchaea group</taxon>
        <taxon>Methanomicrobia</taxon>
        <taxon>Methanomicrobiales</taxon>
        <taxon>Methanomicrobiaceae</taxon>
        <taxon>Methanofollis</taxon>
    </lineage>
</organism>
<keyword evidence="5" id="KW-1185">Reference proteome</keyword>
<accession>A0A8A3SAB7</accession>
<dbReference type="InterPro" id="IPR001207">
    <property type="entry name" value="Transposase_mutator"/>
</dbReference>
<evidence type="ECO:0000256" key="3">
    <source>
        <dbReference type="ARBA" id="ARBA00023172"/>
    </source>
</evidence>
<dbReference type="AlphaFoldDB" id="A0A8A3SAB7"/>
<keyword evidence="1" id="KW-0815">Transposition</keyword>
<proteinExistence type="predicted"/>
<gene>
    <name evidence="4" type="ORF">RJ40_10315</name>
</gene>
<evidence type="ECO:0008006" key="6">
    <source>
        <dbReference type="Google" id="ProtNLM"/>
    </source>
</evidence>
<dbReference type="GO" id="GO:0006313">
    <property type="term" value="P:DNA transposition"/>
    <property type="evidence" value="ECO:0007669"/>
    <property type="project" value="InterPro"/>
</dbReference>
<dbReference type="GO" id="GO:0004803">
    <property type="term" value="F:transposase activity"/>
    <property type="evidence" value="ECO:0007669"/>
    <property type="project" value="InterPro"/>
</dbReference>
<protein>
    <recommendedName>
        <fullName evidence="6">Transposase</fullName>
    </recommendedName>
</protein>
<dbReference type="EMBL" id="CP036172">
    <property type="protein sequence ID" value="QSZ68434.1"/>
    <property type="molecule type" value="Genomic_DNA"/>
</dbReference>
<dbReference type="GO" id="GO:0003677">
    <property type="term" value="F:DNA binding"/>
    <property type="evidence" value="ECO:0007669"/>
    <property type="project" value="UniProtKB-KW"/>
</dbReference>
<dbReference type="Pfam" id="PF00872">
    <property type="entry name" value="Transposase_mut"/>
    <property type="match status" value="1"/>
</dbReference>
<dbReference type="KEGG" id="maqe:RJ40_10315"/>
<keyword evidence="3" id="KW-0233">DNA recombination</keyword>
<name>A0A8A3SAB7_9EURY</name>
<evidence type="ECO:0000256" key="2">
    <source>
        <dbReference type="ARBA" id="ARBA00023125"/>
    </source>
</evidence>
<keyword evidence="2" id="KW-0238">DNA-binding</keyword>
<reference evidence="4" key="1">
    <citation type="journal article" date="2001" name="Int. J. Syst. Evol. Microbiol.">
        <title>Methanofollis aquaemaris sp. nov., a methanogen isolated from an aquaculture fish pond.</title>
        <authorList>
            <person name="Lai M.C."/>
            <person name="Chen S.C."/>
        </authorList>
    </citation>
    <scope>NUCLEOTIDE SEQUENCE</scope>
    <source>
        <strain evidence="4">N2F9704</strain>
    </source>
</reference>